<dbReference type="PATRIC" id="fig|187330.3.peg.693"/>
<reference evidence="2 3" key="1">
    <citation type="submission" date="2015-08" db="EMBL/GenBank/DDBJ databases">
        <title>Draft Genome Sequence of Pseudoalteromonas porphyrae UCD-SED14.</title>
        <authorList>
            <person name="Coil D.A."/>
            <person name="Jospin G."/>
            <person name="Lee R.D."/>
            <person name="Eisen J.A."/>
        </authorList>
    </citation>
    <scope>NUCLEOTIDE SEQUENCE [LARGE SCALE GENOMIC DNA]</scope>
    <source>
        <strain evidence="2 3">UCD-SED14</strain>
    </source>
</reference>
<feature type="chain" id="PRO_5005870523" description="Outer membrane protein beta-barrel domain-containing protein" evidence="1">
    <location>
        <begin position="23"/>
        <end position="147"/>
    </location>
</feature>
<sequence length="147" mass="15804">MKKISLALALLAITSMSQSALAQGKFSTGVGLYEFGGHTGVKYRYSIDDTHKLSASAGLIGYSLGYEYTLSEHVTAGLALGQQVVVAEDGYLVAKFNYYFQGVDSASWVIGLSAGVKEDDGDCFVFCEKKDTDKIEGTMGIHLGYQF</sequence>
<dbReference type="RefSeq" id="WP_054454511.1">
    <property type="nucleotide sequence ID" value="NZ_LHPH01000012.1"/>
</dbReference>
<dbReference type="EMBL" id="LHPH01000012">
    <property type="protein sequence ID" value="KPH62666.1"/>
    <property type="molecule type" value="Genomic_DNA"/>
</dbReference>
<accession>A0A0N1ENG5</accession>
<protein>
    <recommendedName>
        <fullName evidence="4">Outer membrane protein beta-barrel domain-containing protein</fullName>
    </recommendedName>
</protein>
<name>A0A0N1ENG5_9GAMM</name>
<keyword evidence="1" id="KW-0732">Signal</keyword>
<evidence type="ECO:0000256" key="1">
    <source>
        <dbReference type="SAM" id="SignalP"/>
    </source>
</evidence>
<feature type="signal peptide" evidence="1">
    <location>
        <begin position="1"/>
        <end position="22"/>
    </location>
</feature>
<keyword evidence="3" id="KW-1185">Reference proteome</keyword>
<organism evidence="2 3">
    <name type="scientific">Pseudoalteromonas porphyrae</name>
    <dbReference type="NCBI Taxonomy" id="187330"/>
    <lineage>
        <taxon>Bacteria</taxon>
        <taxon>Pseudomonadati</taxon>
        <taxon>Pseudomonadota</taxon>
        <taxon>Gammaproteobacteria</taxon>
        <taxon>Alteromonadales</taxon>
        <taxon>Pseudoalteromonadaceae</taxon>
        <taxon>Pseudoalteromonas</taxon>
    </lineage>
</organism>
<proteinExistence type="predicted"/>
<evidence type="ECO:0008006" key="4">
    <source>
        <dbReference type="Google" id="ProtNLM"/>
    </source>
</evidence>
<dbReference type="STRING" id="187330.AMS58_01105"/>
<evidence type="ECO:0000313" key="2">
    <source>
        <dbReference type="EMBL" id="KPH62666.1"/>
    </source>
</evidence>
<dbReference type="AlphaFoldDB" id="A0A0N1ENG5"/>
<gene>
    <name evidence="2" type="ORF">ADS77_11435</name>
</gene>
<comment type="caution">
    <text evidence="2">The sequence shown here is derived from an EMBL/GenBank/DDBJ whole genome shotgun (WGS) entry which is preliminary data.</text>
</comment>
<dbReference type="Proteomes" id="UP000037848">
    <property type="component" value="Unassembled WGS sequence"/>
</dbReference>
<evidence type="ECO:0000313" key="3">
    <source>
        <dbReference type="Proteomes" id="UP000037848"/>
    </source>
</evidence>
<dbReference type="OrthoDB" id="6228374at2"/>